<comment type="caution">
    <text evidence="1">The sequence shown here is derived from an EMBL/GenBank/DDBJ whole genome shotgun (WGS) entry which is preliminary data.</text>
</comment>
<dbReference type="AlphaFoldDB" id="A0A8J4WNI1"/>
<accession>A0A8J4WNI1</accession>
<dbReference type="PANTHER" id="PTHR33053:SF26">
    <property type="entry name" value="TRANSPOSASE DOMAIN-CONTAINING PROTEIN"/>
    <property type="match status" value="1"/>
</dbReference>
<proteinExistence type="predicted"/>
<name>A0A8J4WNI1_9TREM</name>
<keyword evidence="2" id="KW-1185">Reference proteome</keyword>
<dbReference type="EMBL" id="LUCH01006609">
    <property type="protein sequence ID" value="KAF5397210.1"/>
    <property type="molecule type" value="Genomic_DNA"/>
</dbReference>
<evidence type="ECO:0000313" key="2">
    <source>
        <dbReference type="Proteomes" id="UP000748531"/>
    </source>
</evidence>
<dbReference type="Proteomes" id="UP000748531">
    <property type="component" value="Unassembled WGS sequence"/>
</dbReference>
<dbReference type="PANTHER" id="PTHR33053">
    <property type="entry name" value="PROTEIN, PUTATIVE-RELATED"/>
    <property type="match status" value="1"/>
</dbReference>
<gene>
    <name evidence="1" type="ORF">PHET_09853</name>
</gene>
<protein>
    <submittedName>
        <fullName evidence="1">Uncharacterized protein</fullName>
    </submittedName>
</protein>
<evidence type="ECO:0000313" key="1">
    <source>
        <dbReference type="EMBL" id="KAF5397210.1"/>
    </source>
</evidence>
<dbReference type="OrthoDB" id="10036512at2759"/>
<organism evidence="1 2">
    <name type="scientific">Paragonimus heterotremus</name>
    <dbReference type="NCBI Taxonomy" id="100268"/>
    <lineage>
        <taxon>Eukaryota</taxon>
        <taxon>Metazoa</taxon>
        <taxon>Spiralia</taxon>
        <taxon>Lophotrochozoa</taxon>
        <taxon>Platyhelminthes</taxon>
        <taxon>Trematoda</taxon>
        <taxon>Digenea</taxon>
        <taxon>Plagiorchiida</taxon>
        <taxon>Troglotremata</taxon>
        <taxon>Troglotrematidae</taxon>
        <taxon>Paragonimus</taxon>
    </lineage>
</organism>
<sequence length="196" mass="22017">MVADTEIEIVPASTTAVTPLGGPSNRKPIQANTVLPPDDFISERILRTWERDVDRYSREWPKRHIGPGVCVNLGLEVAKGHSGYFGCDKCTQEGVSVACRLTFPYFHSPMRTHEAFLRQNNAAHHIEDLPSCDIPTDMISTFLINCMHLVRLGVMKRMLNLWLFGPVDRNLRLGMNNTLISDCISDLQHAIPCDFA</sequence>
<reference evidence="1" key="1">
    <citation type="submission" date="2019-05" db="EMBL/GenBank/DDBJ databases">
        <title>Annotation for the trematode Paragonimus heterotremus.</title>
        <authorList>
            <person name="Choi Y.-J."/>
        </authorList>
    </citation>
    <scope>NUCLEOTIDE SEQUENCE</scope>
    <source>
        <strain evidence="1">LC</strain>
    </source>
</reference>